<evidence type="ECO:0000313" key="3">
    <source>
        <dbReference type="Proteomes" id="UP000288805"/>
    </source>
</evidence>
<dbReference type="Gene3D" id="2.60.40.420">
    <property type="entry name" value="Cupredoxins - blue copper proteins"/>
    <property type="match status" value="1"/>
</dbReference>
<dbReference type="PANTHER" id="PTHR33021:SF197">
    <property type="entry name" value="EARLY NODULIN-LIKE PROTEIN 13"/>
    <property type="match status" value="1"/>
</dbReference>
<dbReference type="EMBL" id="QGNW01000008">
    <property type="protein sequence ID" value="RVX19539.1"/>
    <property type="molecule type" value="Genomic_DNA"/>
</dbReference>
<dbReference type="InterPro" id="IPR008972">
    <property type="entry name" value="Cupredoxin"/>
</dbReference>
<evidence type="ECO:0000259" key="1">
    <source>
        <dbReference type="PROSITE" id="PS51485"/>
    </source>
</evidence>
<dbReference type="SUPFAM" id="SSF49503">
    <property type="entry name" value="Cupredoxins"/>
    <property type="match status" value="1"/>
</dbReference>
<dbReference type="Proteomes" id="UP000288805">
    <property type="component" value="Unassembled WGS sequence"/>
</dbReference>
<dbReference type="InterPro" id="IPR039391">
    <property type="entry name" value="Phytocyanin-like"/>
</dbReference>
<name>A0A438KEC4_VITVI</name>
<sequence length="214" mass="23494">MRGCSSNGRALALHARGTGFDPPHLHYFPFFHYSACLGGIFNLVSLHRFWYFYSPSPAQPPKNSWLEARPMRGRSHLPNPILSTNGLRALASWSATPLVWTYDKEKDSVLKVRREAYISCNTSDAIEEYNGGNTKVSLDKSGPHYFISGAEGHCEKGQKVIVVVLSQRHRLVGVSPAPSPSEVEGPAVAPTSDAFSFKAGYLVALGVLVGFVWM</sequence>
<proteinExistence type="predicted"/>
<dbReference type="PANTHER" id="PTHR33021">
    <property type="entry name" value="BLUE COPPER PROTEIN"/>
    <property type="match status" value="1"/>
</dbReference>
<dbReference type="GO" id="GO:0009055">
    <property type="term" value="F:electron transfer activity"/>
    <property type="evidence" value="ECO:0007669"/>
    <property type="project" value="InterPro"/>
</dbReference>
<evidence type="ECO:0000313" key="2">
    <source>
        <dbReference type="EMBL" id="RVX19539.1"/>
    </source>
</evidence>
<gene>
    <name evidence="2" type="primary">VvCHDp000179_4</name>
    <name evidence="2" type="ORF">CK203_005014</name>
</gene>
<dbReference type="InterPro" id="IPR003245">
    <property type="entry name" value="Phytocyanin_dom"/>
</dbReference>
<reference evidence="2 3" key="1">
    <citation type="journal article" date="2018" name="PLoS Genet.">
        <title>Population sequencing reveals clonal diversity and ancestral inbreeding in the grapevine cultivar Chardonnay.</title>
        <authorList>
            <person name="Roach M.J."/>
            <person name="Johnson D.L."/>
            <person name="Bohlmann J."/>
            <person name="van Vuuren H.J."/>
            <person name="Jones S.J."/>
            <person name="Pretorius I.S."/>
            <person name="Schmidt S.A."/>
            <person name="Borneman A.R."/>
        </authorList>
    </citation>
    <scope>NUCLEOTIDE SEQUENCE [LARGE SCALE GENOMIC DNA]</scope>
    <source>
        <strain evidence="3">cv. Chardonnay</strain>
        <tissue evidence="2">Leaf</tissue>
    </source>
</reference>
<organism evidence="2 3">
    <name type="scientific">Vitis vinifera</name>
    <name type="common">Grape</name>
    <dbReference type="NCBI Taxonomy" id="29760"/>
    <lineage>
        <taxon>Eukaryota</taxon>
        <taxon>Viridiplantae</taxon>
        <taxon>Streptophyta</taxon>
        <taxon>Embryophyta</taxon>
        <taxon>Tracheophyta</taxon>
        <taxon>Spermatophyta</taxon>
        <taxon>Magnoliopsida</taxon>
        <taxon>eudicotyledons</taxon>
        <taxon>Gunneridae</taxon>
        <taxon>Pentapetalae</taxon>
        <taxon>rosids</taxon>
        <taxon>Vitales</taxon>
        <taxon>Vitaceae</taxon>
        <taxon>Viteae</taxon>
        <taxon>Vitis</taxon>
    </lineage>
</organism>
<accession>A0A438KEC4</accession>
<dbReference type="Pfam" id="PF02298">
    <property type="entry name" value="Cu_bind_like"/>
    <property type="match status" value="1"/>
</dbReference>
<dbReference type="AlphaFoldDB" id="A0A438KEC4"/>
<protein>
    <submittedName>
        <fullName evidence="2">Early nodulin-like protein 1</fullName>
    </submittedName>
</protein>
<comment type="caution">
    <text evidence="2">The sequence shown here is derived from an EMBL/GenBank/DDBJ whole genome shotgun (WGS) entry which is preliminary data.</text>
</comment>
<feature type="domain" description="Phytocyanin" evidence="1">
    <location>
        <begin position="98"/>
        <end position="166"/>
    </location>
</feature>
<dbReference type="PROSITE" id="PS51485">
    <property type="entry name" value="PHYTOCYANIN"/>
    <property type="match status" value="1"/>
</dbReference>